<protein>
    <submittedName>
        <fullName evidence="4">Uncharacterized protein</fullName>
    </submittedName>
</protein>
<dbReference type="AlphaFoldDB" id="A0A511N9D0"/>
<dbReference type="EMBL" id="BJXB01000028">
    <property type="protein sequence ID" value="GEM49126.1"/>
    <property type="molecule type" value="Genomic_DNA"/>
</dbReference>
<accession>A0A511N9D0</accession>
<dbReference type="OrthoDB" id="69781at2"/>
<dbReference type="RefSeq" id="WP_146889086.1">
    <property type="nucleotide sequence ID" value="NZ_BJXB01000028.1"/>
</dbReference>
<keyword evidence="3" id="KW-0472">Membrane</keyword>
<comment type="subcellular location">
    <subcellularLocation>
        <location evidence="1">Cell outer membrane</location>
    </subcellularLocation>
</comment>
<evidence type="ECO:0000313" key="4">
    <source>
        <dbReference type="EMBL" id="GEM49126.1"/>
    </source>
</evidence>
<dbReference type="NCBIfam" id="TIGR02532">
    <property type="entry name" value="IV_pilin_GFxxxE"/>
    <property type="match status" value="1"/>
</dbReference>
<keyword evidence="2" id="KW-0998">Cell outer membrane</keyword>
<organism evidence="4 5">
    <name type="scientific">Deinococcus cellulosilyticus (strain DSM 18568 / NBRC 106333 / KACC 11606 / 5516J-15)</name>
    <dbReference type="NCBI Taxonomy" id="1223518"/>
    <lineage>
        <taxon>Bacteria</taxon>
        <taxon>Thermotogati</taxon>
        <taxon>Deinococcota</taxon>
        <taxon>Deinococci</taxon>
        <taxon>Deinococcales</taxon>
        <taxon>Deinococcaceae</taxon>
        <taxon>Deinococcus</taxon>
    </lineage>
</organism>
<keyword evidence="3" id="KW-0812">Transmembrane</keyword>
<gene>
    <name evidence="4" type="ORF">DC3_47610</name>
</gene>
<keyword evidence="5" id="KW-1185">Reference proteome</keyword>
<proteinExistence type="predicted"/>
<evidence type="ECO:0000256" key="3">
    <source>
        <dbReference type="SAM" id="Phobius"/>
    </source>
</evidence>
<name>A0A511N9D0_DEIC1</name>
<dbReference type="PROSITE" id="PS00409">
    <property type="entry name" value="PROKAR_NTER_METHYL"/>
    <property type="match status" value="1"/>
</dbReference>
<dbReference type="GO" id="GO:0009279">
    <property type="term" value="C:cell outer membrane"/>
    <property type="evidence" value="ECO:0007669"/>
    <property type="project" value="UniProtKB-SubCell"/>
</dbReference>
<dbReference type="InterPro" id="IPR012902">
    <property type="entry name" value="N_methyl_site"/>
</dbReference>
<sequence>MTRSQGFTLIETLITMLILGFIITMLISVQSTTMKFSTRQQGMSTQLTSLAEATGYISDMVRQAQEVKTSMTVNGQSCSISSTTNPCFGVLVPASQTGVTTNMYQINTYLMLVYRLESRSTLDAAFKTTDSWADSNTSVIREYRSVVCKDATGFTACNGTAPAAPNAISNAAVYLVADGVSLTTPSGAAYAPFSYTTSGSIKQFTLQVQMAYQSNNTTYHVPASGPQSVMVRLRN</sequence>
<reference evidence="4 5" key="1">
    <citation type="submission" date="2019-07" db="EMBL/GenBank/DDBJ databases">
        <title>Whole genome shotgun sequence of Deinococcus cellulosilyticus NBRC 106333.</title>
        <authorList>
            <person name="Hosoyama A."/>
            <person name="Uohara A."/>
            <person name="Ohji S."/>
            <person name="Ichikawa N."/>
        </authorList>
    </citation>
    <scope>NUCLEOTIDE SEQUENCE [LARGE SCALE GENOMIC DNA]</scope>
    <source>
        <strain evidence="4 5">NBRC 106333</strain>
    </source>
</reference>
<keyword evidence="3" id="KW-1133">Transmembrane helix</keyword>
<evidence type="ECO:0000256" key="2">
    <source>
        <dbReference type="ARBA" id="ARBA00023237"/>
    </source>
</evidence>
<dbReference type="Proteomes" id="UP000321306">
    <property type="component" value="Unassembled WGS sequence"/>
</dbReference>
<comment type="caution">
    <text evidence="4">The sequence shown here is derived from an EMBL/GenBank/DDBJ whole genome shotgun (WGS) entry which is preliminary data.</text>
</comment>
<feature type="transmembrane region" description="Helical" evidence="3">
    <location>
        <begin position="6"/>
        <end position="29"/>
    </location>
</feature>
<dbReference type="Pfam" id="PF07963">
    <property type="entry name" value="N_methyl"/>
    <property type="match status" value="1"/>
</dbReference>
<evidence type="ECO:0000313" key="5">
    <source>
        <dbReference type="Proteomes" id="UP000321306"/>
    </source>
</evidence>
<evidence type="ECO:0000256" key="1">
    <source>
        <dbReference type="ARBA" id="ARBA00004442"/>
    </source>
</evidence>